<organism evidence="1 2">
    <name type="scientific">Mya arenaria</name>
    <name type="common">Soft-shell clam</name>
    <dbReference type="NCBI Taxonomy" id="6604"/>
    <lineage>
        <taxon>Eukaryota</taxon>
        <taxon>Metazoa</taxon>
        <taxon>Spiralia</taxon>
        <taxon>Lophotrochozoa</taxon>
        <taxon>Mollusca</taxon>
        <taxon>Bivalvia</taxon>
        <taxon>Autobranchia</taxon>
        <taxon>Heteroconchia</taxon>
        <taxon>Euheterodonta</taxon>
        <taxon>Imparidentia</taxon>
        <taxon>Neoheterodontei</taxon>
        <taxon>Myida</taxon>
        <taxon>Myoidea</taxon>
        <taxon>Myidae</taxon>
        <taxon>Mya</taxon>
    </lineage>
</organism>
<proteinExistence type="predicted"/>
<dbReference type="Proteomes" id="UP001164746">
    <property type="component" value="Chromosome 16"/>
</dbReference>
<gene>
    <name evidence="1" type="ORF">MAR_002571</name>
</gene>
<name>A0ABY7G725_MYAAR</name>
<accession>A0ABY7G725</accession>
<reference evidence="1" key="1">
    <citation type="submission" date="2022-11" db="EMBL/GenBank/DDBJ databases">
        <title>Centuries of genome instability and evolution in soft-shell clam transmissible cancer (bioRxiv).</title>
        <authorList>
            <person name="Hart S.F.M."/>
            <person name="Yonemitsu M.A."/>
            <person name="Giersch R.M."/>
            <person name="Beal B.F."/>
            <person name="Arriagada G."/>
            <person name="Davis B.W."/>
            <person name="Ostrander E.A."/>
            <person name="Goff S.P."/>
            <person name="Metzger M.J."/>
        </authorList>
    </citation>
    <scope>NUCLEOTIDE SEQUENCE</scope>
    <source>
        <strain evidence="1">MELC-2E11</strain>
        <tissue evidence="1">Siphon/mantle</tissue>
    </source>
</reference>
<protein>
    <submittedName>
        <fullName evidence="1">Uncharacterized protein</fullName>
    </submittedName>
</protein>
<sequence length="89" mass="10352">MKNMFLEIKELLFRRFPWSELRQMRASDESSVTMTMPNVSVTEEEEDLSIGLVNLFLEEINPSEREDDPLQNDLSRALQRALTSSSNMI</sequence>
<dbReference type="EMBL" id="CP111027">
    <property type="protein sequence ID" value="WAR29003.1"/>
    <property type="molecule type" value="Genomic_DNA"/>
</dbReference>
<evidence type="ECO:0000313" key="2">
    <source>
        <dbReference type="Proteomes" id="UP001164746"/>
    </source>
</evidence>
<keyword evidence="2" id="KW-1185">Reference proteome</keyword>
<evidence type="ECO:0000313" key="1">
    <source>
        <dbReference type="EMBL" id="WAR29003.1"/>
    </source>
</evidence>